<gene>
    <name evidence="1" type="ORF">Cboi01_000270000</name>
</gene>
<organism evidence="1 2">
    <name type="scientific">Candida boidinii</name>
    <name type="common">Yeast</name>
    <dbReference type="NCBI Taxonomy" id="5477"/>
    <lineage>
        <taxon>Eukaryota</taxon>
        <taxon>Fungi</taxon>
        <taxon>Dikarya</taxon>
        <taxon>Ascomycota</taxon>
        <taxon>Saccharomycotina</taxon>
        <taxon>Pichiomycetes</taxon>
        <taxon>Pichiales</taxon>
        <taxon>Pichiaceae</taxon>
        <taxon>Ogataea</taxon>
        <taxon>Ogataea/Candida clade</taxon>
    </lineage>
</organism>
<proteinExistence type="predicted"/>
<protein>
    <submittedName>
        <fullName evidence="1">Unnamed protein product</fullName>
    </submittedName>
</protein>
<sequence length="1077" mass="125377">MKRKLKETSKDSPESVPQQQQQQTQQKQTQQKQTQQQDQQQQGQGSPSTISSNATGVSQNITPEQAEAMSVAEAAGFDVVVDQLDDDDDYDDFDDDDYDDYHLAKRLKLSRKRTKKNKIPEMSTLSDYISYFIFSLRRSTRIINKFDMPSLPSFAWVHSKAEKQYYEEGYYSDDHSDSEGHDHDHDHDDHHYRKKTGTDHTATPSNSMNNSPVLENNQNTNVNSNNSNNMNMTNSVDTTNSVNTTTTTTHHHHKRNFGEHYDPKFNRRDYSRKLKKEEPPVHIPFFLARRQLKTAFYEFYRSLELLKSYRLLNRTAFRKMIKKYDKATKDHLLPTYMKKIDESYFTTSDILENLMTQVEETFTDVFENGNRKIAITKLRSADIEETFYFETFLIGLFMGFGVPLMVLAIVNAFYKMDILDNLPEGKLLLQIWAGYFLIVLMALLLGVNCMVWSKFKVNYKFIFEFNQRDALDYKQYMVLPAFFLFIGSLLSWFSFENIWPERFNGRDWPWIFLAIAVFILFNPFDVFHLNSRIWMLSSLWRLLLSGFYPVEFKDFFLGDVFCSLTYSMGNISMFFCLYSTHWKGCLDGTNSTVCASSKSRLMGFLATLPSIWRLLQCFRRYGDTGDWFPHLANLVKYGVSTLYYMSLSLYRIDTIIKYRALLITFGTLNSVLSAAWDILMDWSLLQFDSENFLLRDELSFKNPWYYYIAIILDIILRFQWIFYALFSTQIQQSAVTSFCIAVAEILRRFIWLFFRMENEHATNVHLFRASRETPLPYPIVRFNKKRSPRQYPTNKELPTNHPISDQERQYQQQQHDEILRRIASGNTTRSAGHVLSTIMSANSEASGNENIASIHQQQGQYAPSYNNNNDNISDNDSLSEENAVEVTAYEPFSNLSPTDEIHNRYHASAQASLHSKRSVGQFSTDLANSVADRLERTRTRDSRFTTMTGGTNIDNLSFNRSGGNINGENSIFSYDSMLEDGGIQAFNPDLEYHGGAKQETKRRGSVYPILERVSKVLTNAHIKDFQRRKVDKKQEIKDAKYEMQMNRRRGDDMESDYEDDTDTEEDIADDIANSRKK</sequence>
<evidence type="ECO:0000313" key="2">
    <source>
        <dbReference type="Proteomes" id="UP001165101"/>
    </source>
</evidence>
<keyword evidence="2" id="KW-1185">Reference proteome</keyword>
<comment type="caution">
    <text evidence="1">The sequence shown here is derived from an EMBL/GenBank/DDBJ whole genome shotgun (WGS) entry which is preliminary data.</text>
</comment>
<accession>A0ACB5TPX5</accession>
<name>A0ACB5TPX5_CANBO</name>
<dbReference type="Proteomes" id="UP001165101">
    <property type="component" value="Unassembled WGS sequence"/>
</dbReference>
<dbReference type="EMBL" id="BSXV01001284">
    <property type="protein sequence ID" value="GME92343.1"/>
    <property type="molecule type" value="Genomic_DNA"/>
</dbReference>
<reference evidence="1" key="1">
    <citation type="submission" date="2023-04" db="EMBL/GenBank/DDBJ databases">
        <title>Candida boidinii NBRC 1967.</title>
        <authorList>
            <person name="Ichikawa N."/>
            <person name="Sato H."/>
            <person name="Tonouchi N."/>
        </authorList>
    </citation>
    <scope>NUCLEOTIDE SEQUENCE</scope>
    <source>
        <strain evidence="1">NBRC 1967</strain>
    </source>
</reference>
<evidence type="ECO:0000313" key="1">
    <source>
        <dbReference type="EMBL" id="GME92343.1"/>
    </source>
</evidence>